<evidence type="ECO:0000256" key="11">
    <source>
        <dbReference type="ARBA" id="ARBA00047899"/>
    </source>
</evidence>
<dbReference type="Pfam" id="PF12202">
    <property type="entry name" value="OSR1_C"/>
    <property type="match status" value="1"/>
</dbReference>
<protein>
    <recommendedName>
        <fullName evidence="3">non-specific serine/threonine protein kinase</fullName>
        <ecNumber evidence="3">2.7.11.1</ecNumber>
    </recommendedName>
</protein>
<feature type="compositionally biased region" description="Low complexity" evidence="13">
    <location>
        <begin position="398"/>
        <end position="412"/>
    </location>
</feature>
<evidence type="ECO:0000256" key="8">
    <source>
        <dbReference type="ARBA" id="ARBA00022741"/>
    </source>
</evidence>
<dbReference type="InterPro" id="IPR050588">
    <property type="entry name" value="WNK_Ser-Thr_kinase"/>
</dbReference>
<comment type="catalytic activity">
    <reaction evidence="12">
        <text>L-seryl-[protein] + ATP = O-phospho-L-seryl-[protein] + ADP + H(+)</text>
        <dbReference type="Rhea" id="RHEA:17989"/>
        <dbReference type="Rhea" id="RHEA-COMP:9863"/>
        <dbReference type="Rhea" id="RHEA-COMP:11604"/>
        <dbReference type="ChEBI" id="CHEBI:15378"/>
        <dbReference type="ChEBI" id="CHEBI:29999"/>
        <dbReference type="ChEBI" id="CHEBI:30616"/>
        <dbReference type="ChEBI" id="CHEBI:83421"/>
        <dbReference type="ChEBI" id="CHEBI:456216"/>
        <dbReference type="EC" id="2.7.11.1"/>
    </reaction>
</comment>
<keyword evidence="4" id="KW-0963">Cytoplasm</keyword>
<evidence type="ECO:0000256" key="9">
    <source>
        <dbReference type="ARBA" id="ARBA00022777"/>
    </source>
</evidence>
<reference evidence="16" key="2">
    <citation type="submission" date="2025-09" db="UniProtKB">
        <authorList>
            <consortium name="Ensembl"/>
        </authorList>
    </citation>
    <scope>IDENTIFICATION</scope>
</reference>
<dbReference type="SUPFAM" id="SSF56112">
    <property type="entry name" value="Protein kinase-like (PK-like)"/>
    <property type="match status" value="1"/>
</dbReference>
<keyword evidence="9" id="KW-0418">Kinase</keyword>
<feature type="compositionally biased region" description="Polar residues" evidence="13">
    <location>
        <begin position="386"/>
        <end position="397"/>
    </location>
</feature>
<proteinExistence type="predicted"/>
<dbReference type="Gene3D" id="3.10.20.90">
    <property type="entry name" value="Phosphatidylinositol 3-kinase Catalytic Subunit, Chain A, domain 1"/>
    <property type="match status" value="1"/>
</dbReference>
<dbReference type="InterPro" id="IPR000719">
    <property type="entry name" value="Prot_kinase_dom"/>
</dbReference>
<feature type="compositionally biased region" description="Gly residues" evidence="13">
    <location>
        <begin position="433"/>
        <end position="446"/>
    </location>
</feature>
<evidence type="ECO:0000256" key="5">
    <source>
        <dbReference type="ARBA" id="ARBA00022527"/>
    </source>
</evidence>
<dbReference type="InterPro" id="IPR011009">
    <property type="entry name" value="Kinase-like_dom_sf"/>
</dbReference>
<dbReference type="AlphaFoldDB" id="A0A671R9B0"/>
<evidence type="ECO:0000256" key="7">
    <source>
        <dbReference type="ARBA" id="ARBA00022679"/>
    </source>
</evidence>
<dbReference type="FunFam" id="3.30.200.20:FF:000494">
    <property type="entry name" value="serine/threonine-protein kinase WNK2 isoform X2"/>
    <property type="match status" value="1"/>
</dbReference>
<evidence type="ECO:0000256" key="3">
    <source>
        <dbReference type="ARBA" id="ARBA00012513"/>
    </source>
</evidence>
<evidence type="ECO:0000313" key="17">
    <source>
        <dbReference type="Proteomes" id="UP000472260"/>
    </source>
</evidence>
<dbReference type="EC" id="2.7.11.1" evidence="3"/>
<name>A0A671R9B0_9TELE</name>
<reference evidence="16" key="1">
    <citation type="submission" date="2025-08" db="UniProtKB">
        <authorList>
            <consortium name="Ensembl"/>
        </authorList>
    </citation>
    <scope>IDENTIFICATION</scope>
</reference>
<keyword evidence="14" id="KW-0472">Membrane</keyword>
<keyword evidence="5" id="KW-0723">Serine/threonine-protein kinase</keyword>
<dbReference type="PROSITE" id="PS50011">
    <property type="entry name" value="PROTEIN_KINASE_DOM"/>
    <property type="match status" value="1"/>
</dbReference>
<dbReference type="Proteomes" id="UP000472260">
    <property type="component" value="Unassembled WGS sequence"/>
</dbReference>
<feature type="region of interest" description="Disordered" evidence="13">
    <location>
        <begin position="366"/>
        <end position="446"/>
    </location>
</feature>
<evidence type="ECO:0000256" key="4">
    <source>
        <dbReference type="ARBA" id="ARBA00022490"/>
    </source>
</evidence>
<feature type="compositionally biased region" description="Low complexity" evidence="13">
    <location>
        <begin position="366"/>
        <end position="377"/>
    </location>
</feature>
<keyword evidence="7" id="KW-0808">Transferase</keyword>
<dbReference type="GO" id="GO:0005737">
    <property type="term" value="C:cytoplasm"/>
    <property type="evidence" value="ECO:0007669"/>
    <property type="project" value="UniProtKB-SubCell"/>
</dbReference>
<dbReference type="Gene3D" id="1.10.510.10">
    <property type="entry name" value="Transferase(Phosphotransferase) domain 1"/>
    <property type="match status" value="1"/>
</dbReference>
<dbReference type="Ensembl" id="ENSSANT00000084898.1">
    <property type="protein sequence ID" value="ENSSANP00000079883.1"/>
    <property type="gene ID" value="ENSSANG00000039727.1"/>
</dbReference>
<dbReference type="PANTHER" id="PTHR13902">
    <property type="entry name" value="SERINE/THREONINE-PROTEIN KINASE WNK WITH NO LYSINE -RELATED"/>
    <property type="match status" value="1"/>
</dbReference>
<keyword evidence="10" id="KW-0067">ATP-binding</keyword>
<dbReference type="PROSITE" id="PS00108">
    <property type="entry name" value="PROTEIN_KINASE_ST"/>
    <property type="match status" value="1"/>
</dbReference>
<comment type="catalytic activity">
    <reaction evidence="11">
        <text>L-threonyl-[protein] + ATP = O-phospho-L-threonyl-[protein] + ADP + H(+)</text>
        <dbReference type="Rhea" id="RHEA:46608"/>
        <dbReference type="Rhea" id="RHEA-COMP:11060"/>
        <dbReference type="Rhea" id="RHEA-COMP:11605"/>
        <dbReference type="ChEBI" id="CHEBI:15378"/>
        <dbReference type="ChEBI" id="CHEBI:30013"/>
        <dbReference type="ChEBI" id="CHEBI:30616"/>
        <dbReference type="ChEBI" id="CHEBI:61977"/>
        <dbReference type="ChEBI" id="CHEBI:456216"/>
        <dbReference type="EC" id="2.7.11.1"/>
    </reaction>
</comment>
<keyword evidence="17" id="KW-1185">Reference proteome</keyword>
<comment type="subcellular location">
    <subcellularLocation>
        <location evidence="2">Cytoplasm</location>
    </subcellularLocation>
</comment>
<evidence type="ECO:0000256" key="2">
    <source>
        <dbReference type="ARBA" id="ARBA00004496"/>
    </source>
</evidence>
<dbReference type="Gene3D" id="3.30.200.20">
    <property type="entry name" value="Phosphorylase Kinase, domain 1"/>
    <property type="match status" value="1"/>
</dbReference>
<evidence type="ECO:0000313" key="16">
    <source>
        <dbReference type="Ensembl" id="ENSSANP00000079883.1"/>
    </source>
</evidence>
<keyword evidence="8" id="KW-0547">Nucleotide-binding</keyword>
<dbReference type="GO" id="GO:0005524">
    <property type="term" value="F:ATP binding"/>
    <property type="evidence" value="ECO:0007669"/>
    <property type="project" value="UniProtKB-KW"/>
</dbReference>
<evidence type="ECO:0000256" key="12">
    <source>
        <dbReference type="ARBA" id="ARBA00048679"/>
    </source>
</evidence>
<keyword evidence="14" id="KW-1133">Transmembrane helix</keyword>
<keyword evidence="14" id="KW-0812">Transmembrane</keyword>
<evidence type="ECO:0000256" key="1">
    <source>
        <dbReference type="ARBA" id="ARBA00001946"/>
    </source>
</evidence>
<dbReference type="FunFam" id="1.10.510.10:FF:000006">
    <property type="entry name" value="Serine/threonine-protein kinase WNK1 isoform 2"/>
    <property type="match status" value="1"/>
</dbReference>
<accession>A0A671R9B0</accession>
<evidence type="ECO:0000256" key="13">
    <source>
        <dbReference type="SAM" id="MobiDB-lite"/>
    </source>
</evidence>
<dbReference type="GO" id="GO:0004674">
    <property type="term" value="F:protein serine/threonine kinase activity"/>
    <property type="evidence" value="ECO:0007669"/>
    <property type="project" value="UniProtKB-KW"/>
</dbReference>
<evidence type="ECO:0000256" key="14">
    <source>
        <dbReference type="SAM" id="Phobius"/>
    </source>
</evidence>
<dbReference type="Pfam" id="PF00069">
    <property type="entry name" value="Pkinase"/>
    <property type="match status" value="1"/>
</dbReference>
<comment type="cofactor">
    <cofactor evidence="1">
        <name>Mg(2+)</name>
        <dbReference type="ChEBI" id="CHEBI:18420"/>
    </cofactor>
</comment>
<feature type="domain" description="Protein kinase" evidence="15">
    <location>
        <begin position="1"/>
        <end position="271"/>
    </location>
</feature>
<evidence type="ECO:0000259" key="15">
    <source>
        <dbReference type="PROSITE" id="PS50011"/>
    </source>
</evidence>
<evidence type="ECO:0000256" key="6">
    <source>
        <dbReference type="ARBA" id="ARBA00022553"/>
    </source>
</evidence>
<dbReference type="SMART" id="SM00220">
    <property type="entry name" value="S_TKc"/>
    <property type="match status" value="1"/>
</dbReference>
<dbReference type="InterPro" id="IPR024678">
    <property type="entry name" value="Kinase_OSR1/WNK_CCT"/>
</dbReference>
<evidence type="ECO:0000256" key="10">
    <source>
        <dbReference type="ARBA" id="ARBA00022840"/>
    </source>
</evidence>
<organism evidence="16 17">
    <name type="scientific">Sinocyclocheilus anshuiensis</name>
    <dbReference type="NCBI Taxonomy" id="1608454"/>
    <lineage>
        <taxon>Eukaryota</taxon>
        <taxon>Metazoa</taxon>
        <taxon>Chordata</taxon>
        <taxon>Craniata</taxon>
        <taxon>Vertebrata</taxon>
        <taxon>Euteleostomi</taxon>
        <taxon>Actinopterygii</taxon>
        <taxon>Neopterygii</taxon>
        <taxon>Teleostei</taxon>
        <taxon>Ostariophysi</taxon>
        <taxon>Cypriniformes</taxon>
        <taxon>Cyprinidae</taxon>
        <taxon>Cyprininae</taxon>
        <taxon>Sinocyclocheilus</taxon>
    </lineage>
</organism>
<feature type="transmembrane region" description="Helical" evidence="14">
    <location>
        <begin position="27"/>
        <end position="44"/>
    </location>
</feature>
<dbReference type="InterPro" id="IPR008271">
    <property type="entry name" value="Ser/Thr_kinase_AS"/>
</dbReference>
<sequence>CIETTKDGRFADFCDILKHYRLHFTYIYIYIYTSVFNVLCLFICQDRKLTKAEQQRFKEEAEMLKGLQHPNIVRFYDSWESVLRGKKCIVLVTELMTSGTLKTYLKRFKVMKPKVLRSWCRQILKGLQFLHTRMPPIVHRDLKCDNIFITGPTGSVKIGDLGLATLMRTSFAKSVIGTPEFMAPEMYEEHYDESVDVYAFGMCMLEMATSEYPYSECQNAAQIYRKVTSGIKPASFDKVNDPEVKEIIEGCIRQNRLERLSVKDLLNHAFFAEDTGVRVELAEEDTGCKDCLALRIWVEEPKKLKGKHKDNEAIEFSYDLENDSAEEVALEMVKSGFFHESDAKVVGKSIRDRVTLIKKSRERRQQQLLQQQQQQQQSLDERRDSSVLTSSFSYVQPSGTTSSQGTGAAAAAGGHGEAEELPEVDQHVQQQGTNGGISGISMGQSGGGAPNIPVAQTFIQPVTMASQVPLSVPQQYSQVIVSLVSSYTVCFSSSLGPLLHWTRQFISKTNQSRETWYTQCQILF</sequence>
<dbReference type="FunFam" id="3.10.20.90:FF:000007">
    <property type="entry name" value="Serine/threonine-protein kinase WNK1 isoform 1"/>
    <property type="match status" value="1"/>
</dbReference>
<keyword evidence="6" id="KW-0597">Phosphoprotein</keyword>